<name>A0A061ITM4_TRYRA</name>
<dbReference type="Proteomes" id="UP000031737">
    <property type="component" value="Unassembled WGS sequence"/>
</dbReference>
<dbReference type="VEuPathDB" id="TriTrypDB:TRSC58_07258"/>
<reference evidence="2 3" key="1">
    <citation type="submission" date="2013-07" db="EMBL/GenBank/DDBJ databases">
        <authorList>
            <person name="Stoco P.H."/>
            <person name="Wagner G."/>
            <person name="Gerber A."/>
            <person name="Zaha A."/>
            <person name="Thompson C."/>
            <person name="Bartholomeu D.C."/>
            <person name="Luckemeyer D.D."/>
            <person name="Bahia D."/>
            <person name="Loreto E."/>
            <person name="Prestes E.B."/>
            <person name="Lima F.M."/>
            <person name="Rodrigues-Luiz G."/>
            <person name="Vallejo G.A."/>
            <person name="Filho J.F."/>
            <person name="Monteiro K.M."/>
            <person name="Tyler K.M."/>
            <person name="de Almeida L.G."/>
            <person name="Ortiz M.F."/>
            <person name="Siervo M.A."/>
            <person name="de Moraes M.H."/>
            <person name="Cunha O.L."/>
            <person name="Mendonca-Neto R."/>
            <person name="Silva R."/>
            <person name="Teixeira S.M."/>
            <person name="Murta S.M."/>
            <person name="Sincero T.C."/>
            <person name="Mendes T.A."/>
            <person name="Urmenyi T.P."/>
            <person name="Silva V.G."/>
            <person name="da Rocha W.D."/>
            <person name="Andersson B."/>
            <person name="Romanha A.J."/>
            <person name="Steindel M."/>
            <person name="de Vasconcelos A.T."/>
            <person name="Grisard E.C."/>
        </authorList>
    </citation>
    <scope>NUCLEOTIDE SEQUENCE [LARGE SCALE GENOMIC DNA]</scope>
    <source>
        <strain evidence="2 3">SC58</strain>
    </source>
</reference>
<organism evidence="2 3">
    <name type="scientific">Trypanosoma rangeli SC58</name>
    <dbReference type="NCBI Taxonomy" id="429131"/>
    <lineage>
        <taxon>Eukaryota</taxon>
        <taxon>Discoba</taxon>
        <taxon>Euglenozoa</taxon>
        <taxon>Kinetoplastea</taxon>
        <taxon>Metakinetoplastina</taxon>
        <taxon>Trypanosomatida</taxon>
        <taxon>Trypanosomatidae</taxon>
        <taxon>Trypanosoma</taxon>
        <taxon>Herpetosoma</taxon>
    </lineage>
</organism>
<gene>
    <name evidence="2" type="ORF">TRSC58_07258</name>
</gene>
<proteinExistence type="predicted"/>
<feature type="transmembrane region" description="Helical" evidence="1">
    <location>
        <begin position="43"/>
        <end position="64"/>
    </location>
</feature>
<keyword evidence="1" id="KW-0472">Membrane</keyword>
<evidence type="ECO:0000313" key="2">
    <source>
        <dbReference type="EMBL" id="ESL05121.1"/>
    </source>
</evidence>
<comment type="caution">
    <text evidence="2">The sequence shown here is derived from an EMBL/GenBank/DDBJ whole genome shotgun (WGS) entry which is preliminary data.</text>
</comment>
<sequence>MLLFLVYFHPVRFYCFCFGILHALFHLIYFFPWISSFLFPPFFFFVYFVAWFVYRYGFCIYFCFTDLEKCI</sequence>
<keyword evidence="1" id="KW-0812">Transmembrane</keyword>
<evidence type="ECO:0000313" key="3">
    <source>
        <dbReference type="Proteomes" id="UP000031737"/>
    </source>
</evidence>
<protein>
    <submittedName>
        <fullName evidence="2">Uncharacterized protein</fullName>
    </submittedName>
</protein>
<accession>A0A061ITM4</accession>
<evidence type="ECO:0000256" key="1">
    <source>
        <dbReference type="SAM" id="Phobius"/>
    </source>
</evidence>
<keyword evidence="3" id="KW-1185">Reference proteome</keyword>
<dbReference type="AlphaFoldDB" id="A0A061ITM4"/>
<keyword evidence="1" id="KW-1133">Transmembrane helix</keyword>
<dbReference type="EMBL" id="AUPL01007312">
    <property type="protein sequence ID" value="ESL05121.1"/>
    <property type="molecule type" value="Genomic_DNA"/>
</dbReference>
<feature type="transmembrane region" description="Helical" evidence="1">
    <location>
        <begin position="12"/>
        <end position="31"/>
    </location>
</feature>